<evidence type="ECO:0000256" key="7">
    <source>
        <dbReference type="ARBA" id="ARBA00022695"/>
    </source>
</evidence>
<dbReference type="SUPFAM" id="SSF52374">
    <property type="entry name" value="Nucleotidylyl transferase"/>
    <property type="match status" value="1"/>
</dbReference>
<evidence type="ECO:0000256" key="12">
    <source>
        <dbReference type="ARBA" id="ARBA00023268"/>
    </source>
</evidence>
<dbReference type="UniPathway" id="UPA00277">
    <property type="reaction ID" value="UER00407"/>
</dbReference>
<dbReference type="FunFam" id="3.40.50.620:FF:000021">
    <property type="entry name" value="Riboflavin biosynthesis protein"/>
    <property type="match status" value="1"/>
</dbReference>
<dbReference type="EC" id="2.7.1.26" evidence="15"/>
<organism evidence="17 18">
    <name type="scientific">Prosthecodimorpha hirschii</name>
    <dbReference type="NCBI Taxonomy" id="665126"/>
    <lineage>
        <taxon>Bacteria</taxon>
        <taxon>Pseudomonadati</taxon>
        <taxon>Pseudomonadota</taxon>
        <taxon>Alphaproteobacteria</taxon>
        <taxon>Hyphomicrobiales</taxon>
        <taxon>Ancalomicrobiaceae</taxon>
        <taxon>Prosthecodimorpha</taxon>
    </lineage>
</organism>
<evidence type="ECO:0000256" key="3">
    <source>
        <dbReference type="ARBA" id="ARBA00005201"/>
    </source>
</evidence>
<evidence type="ECO:0000256" key="2">
    <source>
        <dbReference type="ARBA" id="ARBA00004726"/>
    </source>
</evidence>
<comment type="caution">
    <text evidence="17">The sequence shown here is derived from an EMBL/GenBank/DDBJ whole genome shotgun (WGS) entry which is preliminary data.</text>
</comment>
<evidence type="ECO:0000256" key="1">
    <source>
        <dbReference type="ARBA" id="ARBA00002121"/>
    </source>
</evidence>
<evidence type="ECO:0000256" key="8">
    <source>
        <dbReference type="ARBA" id="ARBA00022741"/>
    </source>
</evidence>
<comment type="function">
    <text evidence="1">Catalyzes the phosphorylation of riboflavin to FMN followed by the adenylation of FMN to FAD.</text>
</comment>
<dbReference type="InterPro" id="IPR023468">
    <property type="entry name" value="Riboflavin_kinase"/>
</dbReference>
<dbReference type="InterPro" id="IPR015865">
    <property type="entry name" value="Riboflavin_kinase_bac/euk"/>
</dbReference>
<dbReference type="InterPro" id="IPR014729">
    <property type="entry name" value="Rossmann-like_a/b/a_fold"/>
</dbReference>
<dbReference type="EMBL" id="LJYW01000001">
    <property type="protein sequence ID" value="KPL52414.1"/>
    <property type="molecule type" value="Genomic_DNA"/>
</dbReference>
<dbReference type="InterPro" id="IPR023465">
    <property type="entry name" value="Riboflavin_kinase_dom_sf"/>
</dbReference>
<dbReference type="PIRSF" id="PIRSF004491">
    <property type="entry name" value="FAD_Synth"/>
    <property type="match status" value="1"/>
</dbReference>
<dbReference type="SMART" id="SM00904">
    <property type="entry name" value="Flavokinase"/>
    <property type="match status" value="1"/>
</dbReference>
<evidence type="ECO:0000313" key="18">
    <source>
        <dbReference type="Proteomes" id="UP000048984"/>
    </source>
</evidence>
<comment type="pathway">
    <text evidence="3 15">Cofactor biosynthesis; FMN biosynthesis; FMN from riboflavin (ATP route): step 1/1.</text>
</comment>
<evidence type="ECO:0000256" key="13">
    <source>
        <dbReference type="ARBA" id="ARBA00047880"/>
    </source>
</evidence>
<dbReference type="PANTHER" id="PTHR22749:SF6">
    <property type="entry name" value="RIBOFLAVIN KINASE"/>
    <property type="match status" value="1"/>
</dbReference>
<evidence type="ECO:0000313" key="17">
    <source>
        <dbReference type="EMBL" id="KPL52414.1"/>
    </source>
</evidence>
<evidence type="ECO:0000256" key="9">
    <source>
        <dbReference type="ARBA" id="ARBA00022777"/>
    </source>
</evidence>
<dbReference type="SUPFAM" id="SSF82114">
    <property type="entry name" value="Riboflavin kinase-like"/>
    <property type="match status" value="1"/>
</dbReference>
<gene>
    <name evidence="17" type="ORF">ABB55_09400</name>
</gene>
<evidence type="ECO:0000256" key="6">
    <source>
        <dbReference type="ARBA" id="ARBA00022679"/>
    </source>
</evidence>
<accession>A0A0P6VK45</accession>
<keyword evidence="4 15" id="KW-0285">Flavoprotein</keyword>
<dbReference type="RefSeq" id="WP_054358577.1">
    <property type="nucleotide sequence ID" value="NZ_LJYW01000001.1"/>
</dbReference>
<dbReference type="InterPro" id="IPR002606">
    <property type="entry name" value="Riboflavin_kinase_bac"/>
</dbReference>
<dbReference type="Proteomes" id="UP000048984">
    <property type="component" value="Unassembled WGS sequence"/>
</dbReference>
<evidence type="ECO:0000256" key="10">
    <source>
        <dbReference type="ARBA" id="ARBA00022827"/>
    </source>
</evidence>
<comment type="similarity">
    <text evidence="15">Belongs to the ribF family.</text>
</comment>
<feature type="domain" description="Riboflavin kinase" evidence="16">
    <location>
        <begin position="195"/>
        <end position="318"/>
    </location>
</feature>
<dbReference type="EC" id="2.7.7.2" evidence="15"/>
<dbReference type="Gene3D" id="2.40.30.30">
    <property type="entry name" value="Riboflavin kinase-like"/>
    <property type="match status" value="1"/>
</dbReference>
<dbReference type="UniPathway" id="UPA00276">
    <property type="reaction ID" value="UER00406"/>
</dbReference>
<keyword evidence="11 15" id="KW-0067">ATP-binding</keyword>
<comment type="catalytic activity">
    <reaction evidence="14 15">
        <text>FMN + ATP + H(+) = FAD + diphosphate</text>
        <dbReference type="Rhea" id="RHEA:17237"/>
        <dbReference type="ChEBI" id="CHEBI:15378"/>
        <dbReference type="ChEBI" id="CHEBI:30616"/>
        <dbReference type="ChEBI" id="CHEBI:33019"/>
        <dbReference type="ChEBI" id="CHEBI:57692"/>
        <dbReference type="ChEBI" id="CHEBI:58210"/>
        <dbReference type="EC" id="2.7.7.2"/>
    </reaction>
</comment>
<keyword evidence="7 15" id="KW-0548">Nucleotidyltransferase</keyword>
<keyword evidence="18" id="KW-1185">Reference proteome</keyword>
<evidence type="ECO:0000256" key="11">
    <source>
        <dbReference type="ARBA" id="ARBA00022840"/>
    </source>
</evidence>
<keyword evidence="9 15" id="KW-0418">Kinase</keyword>
<name>A0A0P6VK45_9HYPH</name>
<comment type="catalytic activity">
    <reaction evidence="13 15">
        <text>riboflavin + ATP = FMN + ADP + H(+)</text>
        <dbReference type="Rhea" id="RHEA:14357"/>
        <dbReference type="ChEBI" id="CHEBI:15378"/>
        <dbReference type="ChEBI" id="CHEBI:30616"/>
        <dbReference type="ChEBI" id="CHEBI:57986"/>
        <dbReference type="ChEBI" id="CHEBI:58210"/>
        <dbReference type="ChEBI" id="CHEBI:456216"/>
        <dbReference type="EC" id="2.7.1.26"/>
    </reaction>
</comment>
<dbReference type="GO" id="GO:0009398">
    <property type="term" value="P:FMN biosynthetic process"/>
    <property type="evidence" value="ECO:0007669"/>
    <property type="project" value="UniProtKB-UniRule"/>
</dbReference>
<dbReference type="InterPro" id="IPR015864">
    <property type="entry name" value="FAD_synthase"/>
</dbReference>
<sequence>MHDPAAPAPRPFALAESLDAFPESLRGGIVAIGNFDGLHRGHQAVLDAALTRAEAAGRPAFAMTFEPHPRSVFRPETPVFRLTPAGPKARLIRAAGLDGLLVLPFDRDFAARSADDFVGDILVDRLGVAEAVVGWDFHFGRGRGGSPAFLAAEGAARGFAVSVIEAFQDEGGGPVSSSRIRDALAAGDLGLANGLLGYRWFVEGTVIHGEKRGRDLGFPTANVRLGADCRLAHGVYAVTFTVDGVQHLGVANYGRRPQFDNGAPLLETFVFDFKGDLYGRTVQIGFASYLRPELRFPSVDALVARMGEDCAEARAVLTAMGPGTALDRRLAELA</sequence>
<reference evidence="17 18" key="2">
    <citation type="submission" date="2015-10" db="EMBL/GenBank/DDBJ databases">
        <title>Draft Genome Sequence of Prosthecomicrobium hirschii ATCC 27832.</title>
        <authorList>
            <person name="Daniel J."/>
            <person name="Givan S.A."/>
            <person name="Brun Y.V."/>
            <person name="Brown P.J."/>
        </authorList>
    </citation>
    <scope>NUCLEOTIDE SEQUENCE [LARGE SCALE GENOMIC DNA]</scope>
    <source>
        <strain evidence="17 18">16</strain>
    </source>
</reference>
<evidence type="ECO:0000256" key="4">
    <source>
        <dbReference type="ARBA" id="ARBA00022630"/>
    </source>
</evidence>
<dbReference type="GO" id="GO:0009231">
    <property type="term" value="P:riboflavin biosynthetic process"/>
    <property type="evidence" value="ECO:0007669"/>
    <property type="project" value="InterPro"/>
</dbReference>
<dbReference type="FunFam" id="2.40.30.30:FF:000003">
    <property type="entry name" value="Riboflavin biosynthesis protein"/>
    <property type="match status" value="1"/>
</dbReference>
<dbReference type="STRING" id="665126.ABB55_09400"/>
<evidence type="ECO:0000259" key="16">
    <source>
        <dbReference type="SMART" id="SM00904"/>
    </source>
</evidence>
<keyword evidence="12" id="KW-0511">Multifunctional enzyme</keyword>
<keyword evidence="6 15" id="KW-0808">Transferase</keyword>
<dbReference type="Gene3D" id="3.40.50.620">
    <property type="entry name" value="HUPs"/>
    <property type="match status" value="1"/>
</dbReference>
<protein>
    <recommendedName>
        <fullName evidence="15">Riboflavin biosynthesis protein</fullName>
    </recommendedName>
    <domain>
        <recommendedName>
            <fullName evidence="15">Riboflavin kinase</fullName>
            <ecNumber evidence="15">2.7.1.26</ecNumber>
        </recommendedName>
        <alternativeName>
            <fullName evidence="15">Flavokinase</fullName>
        </alternativeName>
    </domain>
    <domain>
        <recommendedName>
            <fullName evidence="15">FMN adenylyltransferase</fullName>
            <ecNumber evidence="15">2.7.7.2</ecNumber>
        </recommendedName>
        <alternativeName>
            <fullName evidence="15">FAD pyrophosphorylase</fullName>
        </alternativeName>
        <alternativeName>
            <fullName evidence="15">FAD synthase</fullName>
        </alternativeName>
    </domain>
</protein>
<dbReference type="GO" id="GO:0006747">
    <property type="term" value="P:FAD biosynthetic process"/>
    <property type="evidence" value="ECO:0007669"/>
    <property type="project" value="UniProtKB-UniRule"/>
</dbReference>
<reference evidence="17 18" key="1">
    <citation type="submission" date="2015-09" db="EMBL/GenBank/DDBJ databases">
        <authorList>
            <person name="Jackson K.R."/>
            <person name="Lunt B.L."/>
            <person name="Fisher J.N.B."/>
            <person name="Gardner A.V."/>
            <person name="Bailey M.E."/>
            <person name="Deus L.M."/>
            <person name="Earl A.S."/>
            <person name="Gibby P.D."/>
            <person name="Hartmann K.A."/>
            <person name="Liu J.E."/>
            <person name="Manci A.M."/>
            <person name="Nielsen D.A."/>
            <person name="Solomon M.B."/>
            <person name="Breakwell D.P."/>
            <person name="Burnett S.H."/>
            <person name="Grose J.H."/>
        </authorList>
    </citation>
    <scope>NUCLEOTIDE SEQUENCE [LARGE SCALE GENOMIC DNA]</scope>
    <source>
        <strain evidence="17 18">16</strain>
    </source>
</reference>
<dbReference type="PANTHER" id="PTHR22749">
    <property type="entry name" value="RIBOFLAVIN KINASE/FMN ADENYLYLTRANSFERASE"/>
    <property type="match status" value="1"/>
</dbReference>
<keyword evidence="10 15" id="KW-0274">FAD</keyword>
<proteinExistence type="inferred from homology"/>
<dbReference type="Pfam" id="PF06574">
    <property type="entry name" value="FAD_syn"/>
    <property type="match status" value="1"/>
</dbReference>
<comment type="pathway">
    <text evidence="2 15">Cofactor biosynthesis; FAD biosynthesis; FAD from FMN: step 1/1.</text>
</comment>
<evidence type="ECO:0000256" key="5">
    <source>
        <dbReference type="ARBA" id="ARBA00022643"/>
    </source>
</evidence>
<dbReference type="NCBIfam" id="TIGR00083">
    <property type="entry name" value="ribF"/>
    <property type="match status" value="1"/>
</dbReference>
<dbReference type="GO" id="GO:0008531">
    <property type="term" value="F:riboflavin kinase activity"/>
    <property type="evidence" value="ECO:0007669"/>
    <property type="project" value="UniProtKB-UniRule"/>
</dbReference>
<dbReference type="NCBIfam" id="NF004160">
    <property type="entry name" value="PRK05627.1-3"/>
    <property type="match status" value="1"/>
</dbReference>
<dbReference type="CDD" id="cd02064">
    <property type="entry name" value="FAD_synthetase_N"/>
    <property type="match status" value="1"/>
</dbReference>
<evidence type="ECO:0000256" key="14">
    <source>
        <dbReference type="ARBA" id="ARBA00049494"/>
    </source>
</evidence>
<keyword evidence="5 15" id="KW-0288">FMN</keyword>
<dbReference type="Pfam" id="PF01687">
    <property type="entry name" value="Flavokinase"/>
    <property type="match status" value="1"/>
</dbReference>
<dbReference type="GO" id="GO:0003919">
    <property type="term" value="F:FMN adenylyltransferase activity"/>
    <property type="evidence" value="ECO:0007669"/>
    <property type="project" value="UniProtKB-UniRule"/>
</dbReference>
<dbReference type="AlphaFoldDB" id="A0A0P6VK45"/>
<keyword evidence="8 15" id="KW-0547">Nucleotide-binding</keyword>
<evidence type="ECO:0000256" key="15">
    <source>
        <dbReference type="PIRNR" id="PIRNR004491"/>
    </source>
</evidence>
<dbReference type="GO" id="GO:0005524">
    <property type="term" value="F:ATP binding"/>
    <property type="evidence" value="ECO:0007669"/>
    <property type="project" value="UniProtKB-UniRule"/>
</dbReference>